<dbReference type="InterPro" id="IPR036271">
    <property type="entry name" value="Tet_transcr_reg_TetR-rel_C_sf"/>
</dbReference>
<evidence type="ECO:0000256" key="4">
    <source>
        <dbReference type="PROSITE-ProRule" id="PRU00335"/>
    </source>
</evidence>
<evidence type="ECO:0000313" key="7">
    <source>
        <dbReference type="Proteomes" id="UP001251217"/>
    </source>
</evidence>
<gene>
    <name evidence="6" type="ORF">J2W56_001072</name>
</gene>
<evidence type="ECO:0000256" key="3">
    <source>
        <dbReference type="ARBA" id="ARBA00023163"/>
    </source>
</evidence>
<dbReference type="InterPro" id="IPR050109">
    <property type="entry name" value="HTH-type_TetR-like_transc_reg"/>
</dbReference>
<dbReference type="RefSeq" id="WP_310399102.1">
    <property type="nucleotide sequence ID" value="NZ_JAVDWW010000001.1"/>
</dbReference>
<dbReference type="SUPFAM" id="SSF48498">
    <property type="entry name" value="Tetracyclin repressor-like, C-terminal domain"/>
    <property type="match status" value="1"/>
</dbReference>
<keyword evidence="2 4" id="KW-0238">DNA-binding</keyword>
<comment type="caution">
    <text evidence="6">The sequence shown here is derived from an EMBL/GenBank/DDBJ whole genome shotgun (WGS) entry which is preliminary data.</text>
</comment>
<keyword evidence="7" id="KW-1185">Reference proteome</keyword>
<dbReference type="Gene3D" id="1.10.357.10">
    <property type="entry name" value="Tetracycline Repressor, domain 2"/>
    <property type="match status" value="1"/>
</dbReference>
<proteinExistence type="predicted"/>
<dbReference type="SUPFAM" id="SSF46689">
    <property type="entry name" value="Homeodomain-like"/>
    <property type="match status" value="1"/>
</dbReference>
<evidence type="ECO:0000259" key="5">
    <source>
        <dbReference type="PROSITE" id="PS50977"/>
    </source>
</evidence>
<evidence type="ECO:0000313" key="6">
    <source>
        <dbReference type="EMBL" id="MDR7167354.1"/>
    </source>
</evidence>
<feature type="DNA-binding region" description="H-T-H motif" evidence="4">
    <location>
        <begin position="42"/>
        <end position="61"/>
    </location>
</feature>
<feature type="domain" description="HTH tetR-type" evidence="5">
    <location>
        <begin position="19"/>
        <end position="79"/>
    </location>
</feature>
<dbReference type="Pfam" id="PF00440">
    <property type="entry name" value="TetR_N"/>
    <property type="match status" value="1"/>
</dbReference>
<dbReference type="Proteomes" id="UP001251217">
    <property type="component" value="Unassembled WGS sequence"/>
</dbReference>
<organism evidence="6 7">
    <name type="scientific">Nocardia kruczakiae</name>
    <dbReference type="NCBI Taxonomy" id="261477"/>
    <lineage>
        <taxon>Bacteria</taxon>
        <taxon>Bacillati</taxon>
        <taxon>Actinomycetota</taxon>
        <taxon>Actinomycetes</taxon>
        <taxon>Mycobacteriales</taxon>
        <taxon>Nocardiaceae</taxon>
        <taxon>Nocardia</taxon>
    </lineage>
</organism>
<reference evidence="6 7" key="1">
    <citation type="submission" date="2023-07" db="EMBL/GenBank/DDBJ databases">
        <title>Sorghum-associated microbial communities from plants grown in Nebraska, USA.</title>
        <authorList>
            <person name="Schachtman D."/>
        </authorList>
    </citation>
    <scope>NUCLEOTIDE SEQUENCE [LARGE SCALE GENOMIC DNA]</scope>
    <source>
        <strain evidence="6 7">4272</strain>
    </source>
</reference>
<dbReference type="PANTHER" id="PTHR30055">
    <property type="entry name" value="HTH-TYPE TRANSCRIPTIONAL REGULATOR RUTR"/>
    <property type="match status" value="1"/>
</dbReference>
<keyword evidence="1" id="KW-0805">Transcription regulation</keyword>
<protein>
    <submittedName>
        <fullName evidence="6">AcrR family transcriptional regulator</fullName>
    </submittedName>
</protein>
<dbReference type="InterPro" id="IPR001647">
    <property type="entry name" value="HTH_TetR"/>
</dbReference>
<evidence type="ECO:0000256" key="1">
    <source>
        <dbReference type="ARBA" id="ARBA00023015"/>
    </source>
</evidence>
<dbReference type="EMBL" id="JAVDWW010000001">
    <property type="protein sequence ID" value="MDR7167354.1"/>
    <property type="molecule type" value="Genomic_DNA"/>
</dbReference>
<sequence>MMVQEPSSRGRLPVSARGKHTREALLVAARAAFEEHGVADVNVTAITRRAGVGYGSFYGHFTSSDDVFQTLAHEFMRSVHIESRAPAEVDDPLSRFTDENRRFFQLYHENARMFQLIEERAAVDPGFRKLYLETRRSYVSRMARNLTRLVSEGAIDSGLDIESTAEILSGMVERAAQLSVLEPGRDEERLLTALEGVWRRAVGYRGD</sequence>
<accession>A0ABU1X9Z3</accession>
<dbReference type="PRINTS" id="PR00455">
    <property type="entry name" value="HTHTETR"/>
</dbReference>
<name>A0ABU1X9Z3_9NOCA</name>
<keyword evidence="3" id="KW-0804">Transcription</keyword>
<dbReference type="InterPro" id="IPR009057">
    <property type="entry name" value="Homeodomain-like_sf"/>
</dbReference>
<evidence type="ECO:0000256" key="2">
    <source>
        <dbReference type="ARBA" id="ARBA00023125"/>
    </source>
</evidence>
<dbReference type="PANTHER" id="PTHR30055:SF234">
    <property type="entry name" value="HTH-TYPE TRANSCRIPTIONAL REGULATOR BETI"/>
    <property type="match status" value="1"/>
</dbReference>
<dbReference type="Gene3D" id="1.10.10.60">
    <property type="entry name" value="Homeodomain-like"/>
    <property type="match status" value="1"/>
</dbReference>
<dbReference type="PROSITE" id="PS50977">
    <property type="entry name" value="HTH_TETR_2"/>
    <property type="match status" value="1"/>
</dbReference>